<evidence type="ECO:0000259" key="2">
    <source>
        <dbReference type="PROSITE" id="PS51186"/>
    </source>
</evidence>
<dbReference type="Gene3D" id="3.40.630.30">
    <property type="match status" value="1"/>
</dbReference>
<proteinExistence type="predicted"/>
<sequence length="339" mass="37708">MSPIICTISSPQPRTSSPRGHGTREINMASSISTTSHVPEGLIALLESYLPNSLPLLRRLQFAQHEGRITPTARIIFIHNGPPKQPQYLAAAYVDLAGGPETQMWLFSTLEVQPAAVDVHAAQLQALVGEMIEMKRSYGKKLWHEEGVLLGTCETGVRRVLTGMKRLRTRETGFYDKWLFQQQNLPTQRDILGAKGAERREDGLEEGMRWDVASLEDCEIVVTRTDIPRTAPMLATLPSLVIRLDDGRPIAWAFLGHDGSLISLHCEDFRRRGLAKLLAARLMRQGPGDFVRDGWCSADVSASNEGSRAMCRSLGGRPDWEVSWVYIDVTEDGVTENGY</sequence>
<protein>
    <recommendedName>
        <fullName evidence="2">N-acetyltransferase domain-containing protein</fullName>
    </recommendedName>
</protein>
<dbReference type="RefSeq" id="XP_046119468.1">
    <property type="nucleotide sequence ID" value="XM_046260574.1"/>
</dbReference>
<dbReference type="OrthoDB" id="61870at2759"/>
<dbReference type="AlphaFoldDB" id="A0A9P7ZNU6"/>
<dbReference type="Pfam" id="PF08445">
    <property type="entry name" value="FR47"/>
    <property type="match status" value="1"/>
</dbReference>
<comment type="caution">
    <text evidence="3">The sequence shown here is derived from an EMBL/GenBank/DDBJ whole genome shotgun (WGS) entry which is preliminary data.</text>
</comment>
<evidence type="ECO:0000256" key="1">
    <source>
        <dbReference type="SAM" id="MobiDB-lite"/>
    </source>
</evidence>
<evidence type="ECO:0000313" key="4">
    <source>
        <dbReference type="Proteomes" id="UP000887229"/>
    </source>
</evidence>
<dbReference type="InterPro" id="IPR000182">
    <property type="entry name" value="GNAT_dom"/>
</dbReference>
<dbReference type="SUPFAM" id="SSF55729">
    <property type="entry name" value="Acyl-CoA N-acyltransferases (Nat)"/>
    <property type="match status" value="1"/>
</dbReference>
<dbReference type="InterPro" id="IPR013653">
    <property type="entry name" value="GCN5-like_dom"/>
</dbReference>
<dbReference type="InterPro" id="IPR016181">
    <property type="entry name" value="Acyl_CoA_acyltransferase"/>
</dbReference>
<dbReference type="EMBL" id="MU251250">
    <property type="protein sequence ID" value="KAG9255544.1"/>
    <property type="molecule type" value="Genomic_DNA"/>
</dbReference>
<dbReference type="PANTHER" id="PTHR20958:SF6">
    <property type="entry name" value="GLYCINE N-ACYLTRANSFERASE-LIKE PROTEIN"/>
    <property type="match status" value="1"/>
</dbReference>
<reference evidence="3" key="1">
    <citation type="journal article" date="2021" name="IMA Fungus">
        <title>Genomic characterization of three marine fungi, including Emericellopsis atlantica sp. nov. with signatures of a generalist lifestyle and marine biomass degradation.</title>
        <authorList>
            <person name="Hagestad O.C."/>
            <person name="Hou L."/>
            <person name="Andersen J.H."/>
            <person name="Hansen E.H."/>
            <person name="Altermark B."/>
            <person name="Li C."/>
            <person name="Kuhnert E."/>
            <person name="Cox R.J."/>
            <person name="Crous P.W."/>
            <person name="Spatafora J.W."/>
            <person name="Lail K."/>
            <person name="Amirebrahimi M."/>
            <person name="Lipzen A."/>
            <person name="Pangilinan J."/>
            <person name="Andreopoulos W."/>
            <person name="Hayes R.D."/>
            <person name="Ng V."/>
            <person name="Grigoriev I.V."/>
            <person name="Jackson S.A."/>
            <person name="Sutton T.D.S."/>
            <person name="Dobson A.D.W."/>
            <person name="Rama T."/>
        </authorList>
    </citation>
    <scope>NUCLEOTIDE SEQUENCE</scope>
    <source>
        <strain evidence="3">TS7</strain>
    </source>
</reference>
<name>A0A9P7ZNU6_9HYPO</name>
<dbReference type="InterPro" id="IPR053225">
    <property type="entry name" value="Acyl-CoA_N-acyltransferase"/>
</dbReference>
<organism evidence="3 4">
    <name type="scientific">Emericellopsis atlantica</name>
    <dbReference type="NCBI Taxonomy" id="2614577"/>
    <lineage>
        <taxon>Eukaryota</taxon>
        <taxon>Fungi</taxon>
        <taxon>Dikarya</taxon>
        <taxon>Ascomycota</taxon>
        <taxon>Pezizomycotina</taxon>
        <taxon>Sordariomycetes</taxon>
        <taxon>Hypocreomycetidae</taxon>
        <taxon>Hypocreales</taxon>
        <taxon>Bionectriaceae</taxon>
        <taxon>Emericellopsis</taxon>
    </lineage>
</organism>
<accession>A0A9P7ZNU6</accession>
<dbReference type="PROSITE" id="PS51186">
    <property type="entry name" value="GNAT"/>
    <property type="match status" value="1"/>
</dbReference>
<feature type="region of interest" description="Disordered" evidence="1">
    <location>
        <begin position="1"/>
        <end position="24"/>
    </location>
</feature>
<gene>
    <name evidence="3" type="ORF">F5Z01DRAFT_546749</name>
</gene>
<dbReference type="PANTHER" id="PTHR20958">
    <property type="entry name" value="GLYCINE N-ACYLTRANSFERASE-LIKE PROTEIN"/>
    <property type="match status" value="1"/>
</dbReference>
<feature type="domain" description="N-acetyltransferase" evidence="2">
    <location>
        <begin position="194"/>
        <end position="339"/>
    </location>
</feature>
<keyword evidence="4" id="KW-1185">Reference proteome</keyword>
<dbReference type="GO" id="GO:0016747">
    <property type="term" value="F:acyltransferase activity, transferring groups other than amino-acyl groups"/>
    <property type="evidence" value="ECO:0007669"/>
    <property type="project" value="InterPro"/>
</dbReference>
<dbReference type="Proteomes" id="UP000887229">
    <property type="component" value="Unassembled WGS sequence"/>
</dbReference>
<dbReference type="GeneID" id="70291477"/>
<evidence type="ECO:0000313" key="3">
    <source>
        <dbReference type="EMBL" id="KAG9255544.1"/>
    </source>
</evidence>
<feature type="compositionally biased region" description="Polar residues" evidence="1">
    <location>
        <begin position="7"/>
        <end position="18"/>
    </location>
</feature>